<evidence type="ECO:0000313" key="2">
    <source>
        <dbReference type="EMBL" id="TMP63096.1"/>
    </source>
</evidence>
<dbReference type="EMBL" id="PNCL01000001">
    <property type="protein sequence ID" value="TMP63096.1"/>
    <property type="molecule type" value="Genomic_DNA"/>
</dbReference>
<protein>
    <submittedName>
        <fullName evidence="2">Uncharacterized protein</fullName>
    </submittedName>
</protein>
<evidence type="ECO:0000313" key="1">
    <source>
        <dbReference type="EMBL" id="TMP46320.1"/>
    </source>
</evidence>
<sequence length="383" mass="43299">MLKIEGQFVLNLSIGEINLNDAQSSLDLQEIEMIESVGTSLPVIRGTLFVREFQVRALFHEGNKLVVGFGQHEVDIDTTFIMTNISVQRVSAQYLITFTGVYDALSYLSEHKQRAYPNTSAISAIKTVAKAHFHHVDSNIAESQDKQTWLQPNDTDKKFISDTWLYADLPNSMPMVAINTTGEFLIRDLQTLVAKNGSDPHWRFLPNISSEGLKNTIWYSGDYLINTNSGFTNHWLGYGNALDVRDRDLGEYETVLEEPIPQLVKASAFPRRSDVNGRRGTPQWLNDNQHARYWHAYHQNITSLALFSTVTVKLSYSDTLHSDMKVLDLASFLEADSSNSQVDKTHTGLYIISKISRKFTKNHIVTTVELSRESHEGITGDIR</sequence>
<comment type="caution">
    <text evidence="2">The sequence shown here is derived from an EMBL/GenBank/DDBJ whole genome shotgun (WGS) entry which is preliminary data.</text>
</comment>
<accession>A0A5S3XW77</accession>
<organism evidence="2 4">
    <name type="scientific">Pseudoalteromonas citrea</name>
    <dbReference type="NCBI Taxonomy" id="43655"/>
    <lineage>
        <taxon>Bacteria</taxon>
        <taxon>Pseudomonadati</taxon>
        <taxon>Pseudomonadota</taxon>
        <taxon>Gammaproteobacteria</taxon>
        <taxon>Alteromonadales</taxon>
        <taxon>Pseudoalteromonadaceae</taxon>
        <taxon>Pseudoalteromonas</taxon>
    </lineage>
</organism>
<evidence type="ECO:0000313" key="4">
    <source>
        <dbReference type="Proteomes" id="UP000307706"/>
    </source>
</evidence>
<dbReference type="Proteomes" id="UP000305730">
    <property type="component" value="Unassembled WGS sequence"/>
</dbReference>
<gene>
    <name evidence="2" type="ORF">CWB96_00365</name>
    <name evidence="1" type="ORF">CWB97_02360</name>
</gene>
<reference evidence="2" key="3">
    <citation type="submission" date="2019-09" db="EMBL/GenBank/DDBJ databases">
        <title>Co-occurence of chitin degradation, pigmentation and bioactivity in marine Pseudoalteromonas.</title>
        <authorList>
            <person name="Sonnenschein E.C."/>
            <person name="Bech P.K."/>
        </authorList>
    </citation>
    <scope>NUCLEOTIDE SEQUENCE</scope>
    <source>
        <strain evidence="2">S2231</strain>
        <strain evidence="1 3">S2233</strain>
    </source>
</reference>
<evidence type="ECO:0000313" key="3">
    <source>
        <dbReference type="Proteomes" id="UP000305730"/>
    </source>
</evidence>
<name>A0A5S3XW77_9GAMM</name>
<reference evidence="3 4" key="1">
    <citation type="submission" date="2017-12" db="EMBL/GenBank/DDBJ databases">
        <authorList>
            <person name="Paulsen S."/>
            <person name="Gram L.K."/>
        </authorList>
    </citation>
    <scope>NUCLEOTIDE SEQUENCE [LARGE SCALE GENOMIC DNA]</scope>
    <source>
        <strain evidence="2 4">S2231</strain>
        <strain evidence="1 3">S2233</strain>
    </source>
</reference>
<keyword evidence="3" id="KW-1185">Reference proteome</keyword>
<dbReference type="AlphaFoldDB" id="A0A5S3XW77"/>
<dbReference type="Proteomes" id="UP000307706">
    <property type="component" value="Unassembled WGS sequence"/>
</dbReference>
<dbReference type="RefSeq" id="WP_138594724.1">
    <property type="nucleotide sequence ID" value="NZ_PNCK01000009.1"/>
</dbReference>
<dbReference type="OrthoDB" id="9909536at2"/>
<proteinExistence type="predicted"/>
<dbReference type="EMBL" id="PNCK01000009">
    <property type="protein sequence ID" value="TMP46320.1"/>
    <property type="molecule type" value="Genomic_DNA"/>
</dbReference>
<reference evidence="4" key="2">
    <citation type="submission" date="2019-06" db="EMBL/GenBank/DDBJ databases">
        <title>Co-occurence of chitin degradation, pigmentation and bioactivity in marine Pseudoalteromonas.</title>
        <authorList>
            <person name="Sonnenschein E.C."/>
            <person name="Bech P.K."/>
        </authorList>
    </citation>
    <scope>NUCLEOTIDE SEQUENCE [LARGE SCALE GENOMIC DNA]</scope>
    <source>
        <strain evidence="4">S2231</strain>
    </source>
</reference>